<feature type="non-terminal residue" evidence="1">
    <location>
        <position position="83"/>
    </location>
</feature>
<reference evidence="1" key="1">
    <citation type="submission" date="2022-03" db="EMBL/GenBank/DDBJ databases">
        <authorList>
            <person name="Martin H S."/>
        </authorList>
    </citation>
    <scope>NUCLEOTIDE SEQUENCE</scope>
</reference>
<evidence type="ECO:0000313" key="1">
    <source>
        <dbReference type="EMBL" id="CAH2075130.1"/>
    </source>
</evidence>
<keyword evidence="2" id="KW-1185">Reference proteome</keyword>
<sequence>MADEKWLRVKFETIDVIQCEYNEITEDDECVVVFNNNLKLPQTAASLVASGTREYAAYVLRQTARRPRVSPARIPSHLAPAYR</sequence>
<dbReference type="Proteomes" id="UP000837857">
    <property type="component" value="Chromosome 8"/>
</dbReference>
<dbReference type="EMBL" id="OW152820">
    <property type="protein sequence ID" value="CAH2075130.1"/>
    <property type="molecule type" value="Genomic_DNA"/>
</dbReference>
<protein>
    <submittedName>
        <fullName evidence="1">Uncharacterized protein</fullName>
    </submittedName>
</protein>
<gene>
    <name evidence="1" type="ORF">IPOD504_LOCUS16522</name>
</gene>
<name>A0ABN8J371_9NEOP</name>
<accession>A0ABN8J371</accession>
<organism evidence="1 2">
    <name type="scientific">Iphiclides podalirius</name>
    <name type="common">scarce swallowtail</name>
    <dbReference type="NCBI Taxonomy" id="110791"/>
    <lineage>
        <taxon>Eukaryota</taxon>
        <taxon>Metazoa</taxon>
        <taxon>Ecdysozoa</taxon>
        <taxon>Arthropoda</taxon>
        <taxon>Hexapoda</taxon>
        <taxon>Insecta</taxon>
        <taxon>Pterygota</taxon>
        <taxon>Neoptera</taxon>
        <taxon>Endopterygota</taxon>
        <taxon>Lepidoptera</taxon>
        <taxon>Glossata</taxon>
        <taxon>Ditrysia</taxon>
        <taxon>Papilionoidea</taxon>
        <taxon>Papilionidae</taxon>
        <taxon>Papilioninae</taxon>
        <taxon>Iphiclides</taxon>
    </lineage>
</organism>
<proteinExistence type="predicted"/>
<evidence type="ECO:0000313" key="2">
    <source>
        <dbReference type="Proteomes" id="UP000837857"/>
    </source>
</evidence>